<feature type="region of interest" description="Disordered" evidence="1">
    <location>
        <begin position="143"/>
        <end position="254"/>
    </location>
</feature>
<dbReference type="InterPro" id="IPR021735">
    <property type="entry name" value="DUF3306"/>
</dbReference>
<dbReference type="Pfam" id="PF11748">
    <property type="entry name" value="DUF3306"/>
    <property type="match status" value="1"/>
</dbReference>
<evidence type="ECO:0000313" key="3">
    <source>
        <dbReference type="Proteomes" id="UP000245048"/>
    </source>
</evidence>
<evidence type="ECO:0000313" key="2">
    <source>
        <dbReference type="EMBL" id="PWC29989.1"/>
    </source>
</evidence>
<evidence type="ECO:0008006" key="4">
    <source>
        <dbReference type="Google" id="ProtNLM"/>
    </source>
</evidence>
<dbReference type="EMBL" id="PDOA01000002">
    <property type="protein sequence ID" value="PWC29989.1"/>
    <property type="molecule type" value="Genomic_DNA"/>
</dbReference>
<feature type="compositionally biased region" description="Low complexity" evidence="1">
    <location>
        <begin position="46"/>
        <end position="68"/>
    </location>
</feature>
<dbReference type="Proteomes" id="UP000245048">
    <property type="component" value="Unassembled WGS sequence"/>
</dbReference>
<organism evidence="2 3">
    <name type="scientific">Teichococcus aestuarii</name>
    <dbReference type="NCBI Taxonomy" id="568898"/>
    <lineage>
        <taxon>Bacteria</taxon>
        <taxon>Pseudomonadati</taxon>
        <taxon>Pseudomonadota</taxon>
        <taxon>Alphaproteobacteria</taxon>
        <taxon>Acetobacterales</taxon>
        <taxon>Roseomonadaceae</taxon>
        <taxon>Roseomonas</taxon>
    </lineage>
</organism>
<sequence length="254" mass="25399">MSGEGFLSRWSRRKRGVEPEAAPEPPAPGRAAPMPAAPSAVPPAAFPAVGPDPAAAADAFDPASLPPLESLGPESDFTAFLKPNVPALLRQAALRRMWSLDPGIRDFVGPADYAWDFNAADGVPGFSPELGGNLRKLLAQAIGAPPEPEEDEAAAEDAEAGAPQGSPAGEAAVAEGPMEGPVDGSLDGPLEGAPPLPSLASAPLTPLRLSPLPEAAPAVTAAGETAAGEAGPGETAPAEAALPARRRHGGAVPQ</sequence>
<evidence type="ECO:0000256" key="1">
    <source>
        <dbReference type="SAM" id="MobiDB-lite"/>
    </source>
</evidence>
<proteinExistence type="predicted"/>
<feature type="compositionally biased region" description="Low complexity" evidence="1">
    <location>
        <begin position="29"/>
        <end position="39"/>
    </location>
</feature>
<gene>
    <name evidence="2" type="ORF">CR165_03735</name>
</gene>
<feature type="region of interest" description="Disordered" evidence="1">
    <location>
        <begin position="1"/>
        <end position="76"/>
    </location>
</feature>
<feature type="compositionally biased region" description="Basic residues" evidence="1">
    <location>
        <begin position="244"/>
        <end position="254"/>
    </location>
</feature>
<dbReference type="AlphaFoldDB" id="A0A2U1V7V2"/>
<accession>A0A2U1V7V2</accession>
<protein>
    <recommendedName>
        <fullName evidence="4">DUF3306 domain-containing protein</fullName>
    </recommendedName>
</protein>
<feature type="compositionally biased region" description="Low complexity" evidence="1">
    <location>
        <begin position="198"/>
        <end position="243"/>
    </location>
</feature>
<dbReference type="RefSeq" id="WP_219929675.1">
    <property type="nucleotide sequence ID" value="NZ_PDOA01000002.1"/>
</dbReference>
<reference evidence="3" key="1">
    <citation type="submission" date="2017-10" db="EMBL/GenBank/DDBJ databases">
        <authorList>
            <person name="Toshchakov S.V."/>
            <person name="Goeva M.A."/>
        </authorList>
    </citation>
    <scope>NUCLEOTIDE SEQUENCE [LARGE SCALE GENOMIC DNA]</scope>
    <source>
        <strain evidence="3">JR1/69-1-13</strain>
    </source>
</reference>
<comment type="caution">
    <text evidence="2">The sequence shown here is derived from an EMBL/GenBank/DDBJ whole genome shotgun (WGS) entry which is preliminary data.</text>
</comment>
<keyword evidence="3" id="KW-1185">Reference proteome</keyword>
<feature type="compositionally biased region" description="Acidic residues" evidence="1">
    <location>
        <begin position="147"/>
        <end position="159"/>
    </location>
</feature>
<name>A0A2U1V7V2_9PROT</name>